<gene>
    <name evidence="2" type="ORF">M514_02819</name>
</gene>
<reference evidence="2" key="1">
    <citation type="journal article" date="2014" name="Nat. Genet.">
        <title>Genome and transcriptome of the porcine whipworm Trichuris suis.</title>
        <authorList>
            <person name="Jex A.R."/>
            <person name="Nejsum P."/>
            <person name="Schwarz E.M."/>
            <person name="Hu L."/>
            <person name="Young N.D."/>
            <person name="Hall R.S."/>
            <person name="Korhonen P.K."/>
            <person name="Liao S."/>
            <person name="Thamsborg S."/>
            <person name="Xia J."/>
            <person name="Xu P."/>
            <person name="Wang S."/>
            <person name="Scheerlinck J.P."/>
            <person name="Hofmann A."/>
            <person name="Sternberg P.W."/>
            <person name="Wang J."/>
            <person name="Gasser R.B."/>
        </authorList>
    </citation>
    <scope>NUCLEOTIDE SEQUENCE [LARGE SCALE GENOMIC DNA]</scope>
    <source>
        <strain evidence="2">DCEP-RM93F</strain>
    </source>
</reference>
<dbReference type="EMBL" id="KL367509">
    <property type="protein sequence ID" value="KFD67930.1"/>
    <property type="molecule type" value="Genomic_DNA"/>
</dbReference>
<dbReference type="AlphaFoldDB" id="A0A085NEN4"/>
<dbReference type="Pfam" id="PF03184">
    <property type="entry name" value="DDE_1"/>
    <property type="match status" value="1"/>
</dbReference>
<organism evidence="2">
    <name type="scientific">Trichuris suis</name>
    <name type="common">pig whipworm</name>
    <dbReference type="NCBI Taxonomy" id="68888"/>
    <lineage>
        <taxon>Eukaryota</taxon>
        <taxon>Metazoa</taxon>
        <taxon>Ecdysozoa</taxon>
        <taxon>Nematoda</taxon>
        <taxon>Enoplea</taxon>
        <taxon>Dorylaimia</taxon>
        <taxon>Trichinellida</taxon>
        <taxon>Trichuridae</taxon>
        <taxon>Trichuris</taxon>
    </lineage>
</organism>
<dbReference type="Proteomes" id="UP000030758">
    <property type="component" value="Unassembled WGS sequence"/>
</dbReference>
<evidence type="ECO:0000313" key="2">
    <source>
        <dbReference type="EMBL" id="KFD67930.1"/>
    </source>
</evidence>
<proteinExistence type="predicted"/>
<feature type="domain" description="DDE-1" evidence="1">
    <location>
        <begin position="38"/>
        <end position="107"/>
    </location>
</feature>
<dbReference type="InterPro" id="IPR004875">
    <property type="entry name" value="DDE_SF_endonuclease_dom"/>
</dbReference>
<sequence>MLLLIDDALAHSFIYGIGSQTRFSSGGGQNPESQNPDSSLIQPMDQGIIEILKRLWQKQLLRHLLLSGSNDTKTVMNFQKRKTLKDCCNMVEEGWDSTKQSTFRSSWNTLIDRKENKSFSSASINEETAEVLETMKALVISNEYDNSNIEIWLLCDSEDMGFQILSDDEIIKSIMKLEVAEDDKTEADVCLSHNKATWCLEIALQWFEGNASAIQKGFCALKVSAT</sequence>
<dbReference type="GO" id="GO:0003676">
    <property type="term" value="F:nucleic acid binding"/>
    <property type="evidence" value="ECO:0007669"/>
    <property type="project" value="InterPro"/>
</dbReference>
<protein>
    <recommendedName>
        <fullName evidence="1">DDE-1 domain-containing protein</fullName>
    </recommendedName>
</protein>
<evidence type="ECO:0000259" key="1">
    <source>
        <dbReference type="Pfam" id="PF03184"/>
    </source>
</evidence>
<name>A0A085NEN4_9BILA</name>
<accession>A0A085NEN4</accession>